<dbReference type="SUPFAM" id="SSF46689">
    <property type="entry name" value="Homeodomain-like"/>
    <property type="match status" value="1"/>
</dbReference>
<evidence type="ECO:0000259" key="7">
    <source>
        <dbReference type="PROSITE" id="PS50071"/>
    </source>
</evidence>
<comment type="subcellular location">
    <subcellularLocation>
        <location evidence="4 5">Nucleus</location>
    </subcellularLocation>
</comment>
<feature type="DNA-binding region" description="Homeobox" evidence="4">
    <location>
        <begin position="155"/>
        <end position="214"/>
    </location>
</feature>
<dbReference type="GO" id="GO:0000981">
    <property type="term" value="F:DNA-binding transcription factor activity, RNA polymerase II-specific"/>
    <property type="evidence" value="ECO:0007669"/>
    <property type="project" value="InterPro"/>
</dbReference>
<gene>
    <name evidence="8" type="ORF">MSAN_02144400</name>
</gene>
<evidence type="ECO:0000256" key="6">
    <source>
        <dbReference type="SAM" id="MobiDB-lite"/>
    </source>
</evidence>
<dbReference type="CDD" id="cd00086">
    <property type="entry name" value="homeodomain"/>
    <property type="match status" value="1"/>
</dbReference>
<feature type="region of interest" description="Disordered" evidence="6">
    <location>
        <begin position="402"/>
        <end position="509"/>
    </location>
</feature>
<dbReference type="Proteomes" id="UP000623467">
    <property type="component" value="Unassembled WGS sequence"/>
</dbReference>
<evidence type="ECO:0000313" key="8">
    <source>
        <dbReference type="EMBL" id="KAF7339308.1"/>
    </source>
</evidence>
<dbReference type="InterPro" id="IPR001356">
    <property type="entry name" value="HD"/>
</dbReference>
<keyword evidence="9" id="KW-1185">Reference proteome</keyword>
<feature type="compositionally biased region" description="Basic residues" evidence="6">
    <location>
        <begin position="423"/>
        <end position="440"/>
    </location>
</feature>
<evidence type="ECO:0000313" key="9">
    <source>
        <dbReference type="Proteomes" id="UP000623467"/>
    </source>
</evidence>
<feature type="domain" description="Homeobox" evidence="7">
    <location>
        <begin position="153"/>
        <end position="213"/>
    </location>
</feature>
<proteinExistence type="predicted"/>
<accession>A0A8H6XDW2</accession>
<dbReference type="GO" id="GO:0003677">
    <property type="term" value="F:DNA binding"/>
    <property type="evidence" value="ECO:0007669"/>
    <property type="project" value="UniProtKB-UniRule"/>
</dbReference>
<comment type="caution">
    <text evidence="8">The sequence shown here is derived from an EMBL/GenBank/DDBJ whole genome shotgun (WGS) entry which is preliminary data.</text>
</comment>
<feature type="region of interest" description="Disordered" evidence="6">
    <location>
        <begin position="254"/>
        <end position="273"/>
    </location>
</feature>
<dbReference type="InterPro" id="IPR017970">
    <property type="entry name" value="Homeobox_CS"/>
</dbReference>
<reference evidence="8" key="1">
    <citation type="submission" date="2020-05" db="EMBL/GenBank/DDBJ databases">
        <title>Mycena genomes resolve the evolution of fungal bioluminescence.</title>
        <authorList>
            <person name="Tsai I.J."/>
        </authorList>
    </citation>
    <scope>NUCLEOTIDE SEQUENCE</scope>
    <source>
        <strain evidence="8">160909Yilan</strain>
    </source>
</reference>
<dbReference type="AlphaFoldDB" id="A0A8H6XDW2"/>
<evidence type="ECO:0000256" key="1">
    <source>
        <dbReference type="ARBA" id="ARBA00023125"/>
    </source>
</evidence>
<organism evidence="8 9">
    <name type="scientific">Mycena sanguinolenta</name>
    <dbReference type="NCBI Taxonomy" id="230812"/>
    <lineage>
        <taxon>Eukaryota</taxon>
        <taxon>Fungi</taxon>
        <taxon>Dikarya</taxon>
        <taxon>Basidiomycota</taxon>
        <taxon>Agaricomycotina</taxon>
        <taxon>Agaricomycetes</taxon>
        <taxon>Agaricomycetidae</taxon>
        <taxon>Agaricales</taxon>
        <taxon>Marasmiineae</taxon>
        <taxon>Mycenaceae</taxon>
        <taxon>Mycena</taxon>
    </lineage>
</organism>
<evidence type="ECO:0000256" key="2">
    <source>
        <dbReference type="ARBA" id="ARBA00023155"/>
    </source>
</evidence>
<dbReference type="PROSITE" id="PS50071">
    <property type="entry name" value="HOMEOBOX_2"/>
    <property type="match status" value="1"/>
</dbReference>
<dbReference type="OrthoDB" id="6159439at2759"/>
<dbReference type="InterPro" id="IPR009057">
    <property type="entry name" value="Homeodomain-like_sf"/>
</dbReference>
<name>A0A8H6XDW2_9AGAR</name>
<dbReference type="GO" id="GO:0005634">
    <property type="term" value="C:nucleus"/>
    <property type="evidence" value="ECO:0007669"/>
    <property type="project" value="UniProtKB-SubCell"/>
</dbReference>
<feature type="compositionally biased region" description="Low complexity" evidence="6">
    <location>
        <begin position="481"/>
        <end position="508"/>
    </location>
</feature>
<keyword evidence="3 4" id="KW-0539">Nucleus</keyword>
<feature type="compositionally biased region" description="Low complexity" evidence="6">
    <location>
        <begin position="407"/>
        <end position="422"/>
    </location>
</feature>
<dbReference type="EMBL" id="JACAZH010000031">
    <property type="protein sequence ID" value="KAF7339308.1"/>
    <property type="molecule type" value="Genomic_DNA"/>
</dbReference>
<protein>
    <submittedName>
        <fullName evidence="8">Mating-type protein A-alpha Y1</fullName>
    </submittedName>
</protein>
<feature type="compositionally biased region" description="Polar residues" evidence="6">
    <location>
        <begin position="449"/>
        <end position="480"/>
    </location>
</feature>
<dbReference type="SMART" id="SM00389">
    <property type="entry name" value="HOX"/>
    <property type="match status" value="1"/>
</dbReference>
<dbReference type="Gene3D" id="1.10.10.60">
    <property type="entry name" value="Homeodomain-like"/>
    <property type="match status" value="1"/>
</dbReference>
<dbReference type="Pfam" id="PF00046">
    <property type="entry name" value="Homeodomain"/>
    <property type="match status" value="1"/>
</dbReference>
<sequence length="555" mass="61234">MPIAVSILRELLNTANDVTEFLKDAQVPSTALSQALPVLPVVDLPQPPSIHTKLLGLGLAPVLVNALSSKYELRCQELRTRAQTILHRACVDLSAVPRHVESTPLPKLLDSVTFNHTAWYLQSLRELEEHVIALASKQKLSFQQPQARRTSRRTERKPSKPFNREFIPFLEKYFEYNGYPSSADRAEMARKSRMELRQIEVWFQNHRRRAKEEGKTVQKRSATDPAPLMLCLKSMEETMGLYMIPEPLRQEIDSEVSEPGSDDEDEDEDEFDDETPEIIDLTDVLNPPAPRHASAPFNFADCLKNASTNTPTRQFSFPVPQWQRKPATACPRRADITMDQLATSFACLHVRDSRQVLSPPFKIATTVIPPAAPLPSLVRGKFNFKFAPSPVVATTSLNTVPASTFRSPSPSAEPVPASTSPSPRRKKVAGPPRRTPKKRANANIREASPATSDTSTLRSVSPPSRTPSLQSSGGFSLSRTPSFGSSDGFSSRSSSASSGPSTPWGSPSALPLEIVDADAFGDLATYLSPLEEAPAYPQYGKQQERQFGFARYASG</sequence>
<evidence type="ECO:0000256" key="4">
    <source>
        <dbReference type="PROSITE-ProRule" id="PRU00108"/>
    </source>
</evidence>
<evidence type="ECO:0000256" key="3">
    <source>
        <dbReference type="ARBA" id="ARBA00023242"/>
    </source>
</evidence>
<evidence type="ECO:0000256" key="5">
    <source>
        <dbReference type="RuleBase" id="RU000682"/>
    </source>
</evidence>
<keyword evidence="1 4" id="KW-0238">DNA-binding</keyword>
<dbReference type="PROSITE" id="PS00027">
    <property type="entry name" value="HOMEOBOX_1"/>
    <property type="match status" value="1"/>
</dbReference>
<keyword evidence="2 4" id="KW-0371">Homeobox</keyword>